<dbReference type="InterPro" id="IPR003118">
    <property type="entry name" value="Pointed_dom"/>
</dbReference>
<evidence type="ECO:0000313" key="8">
    <source>
        <dbReference type="WBParaSite" id="PgB02X_g004_t01"/>
    </source>
</evidence>
<evidence type="ECO:0000256" key="1">
    <source>
        <dbReference type="ARBA" id="ARBA00005562"/>
    </source>
</evidence>
<keyword evidence="2 3" id="KW-0238">DNA-binding</keyword>
<protein>
    <submittedName>
        <fullName evidence="8 9">ETS domain-containing protein</fullName>
    </submittedName>
</protein>
<name>A0A914ZDP5_PARUN</name>
<dbReference type="PANTHER" id="PTHR11849">
    <property type="entry name" value="ETS"/>
    <property type="match status" value="1"/>
</dbReference>
<dbReference type="InterPro" id="IPR000418">
    <property type="entry name" value="Ets_dom"/>
</dbReference>
<comment type="similarity">
    <text evidence="1 3">Belongs to the ETS family.</text>
</comment>
<dbReference type="Gene3D" id="1.10.150.50">
    <property type="entry name" value="Transcription Factor, Ets-1"/>
    <property type="match status" value="1"/>
</dbReference>
<sequence>MKKYFAWTNTDQVCPRVAEIAPHPSKQFSQSLLDCGTAFSATTSPCSTTAAVGLPVLPDYILAAAFASHSQLLAPPSSAPTQQQQQQRRQQQRQQQQQEQEQEQQQQHPSDSASPVLVYTAATAGTENTALAASQLLVATNRRVNAQDVTPPNAAAVAAAAQQLQQQVVAAQQGQTSDATSMCVQLSGTAPAGTSNNTITASALSNALAQHHGTVHSTCAQPSSQHPFLGTPLSSTPSATQQFVHPSAFSVVNAVACSSASQTDSSITSTSSLHSSAHAQLSQPSPKQTRLHSGRAILEQVVQPARPQPLVQSVNIEPARSQQTTQQVAGVHSQHMSPAAAAAALYPQLMCLPVLLDRFGPHILRSHMSPAQFKPIPNNERVDLARFRAKEPQDWSMEDVIAWMLDVAKRNRIPFEDLEMQKFASCTGPLLLLMTEQNFKDRDPNYGSLLFSEFRKLVTEESFIDDWMRTYKDSEDEPQPSTSRVFDPARLSASNVYNFSSGASASLSPSVLLQQQQATCGTQQQSAASPLPNPPTTKLQIGTSSSSDFDSPACSEDAVLHGVNMKIRKNKDGKPRKRSQHTKGNKLWEFIRDALKDPSTCPSVVRWEDPIEGVFRIVESEKLARLWGEKKNNQKMTYEKLSRAMRTYYEKQILVPVPKTGLYPKKLVYKFGPSAHGWDTPLTVKMEHCA</sequence>
<dbReference type="Pfam" id="PF00178">
    <property type="entry name" value="Ets"/>
    <property type="match status" value="1"/>
</dbReference>
<evidence type="ECO:0000256" key="4">
    <source>
        <dbReference type="SAM" id="MobiDB-lite"/>
    </source>
</evidence>
<feature type="region of interest" description="Disordered" evidence="4">
    <location>
        <begin position="518"/>
        <end position="553"/>
    </location>
</feature>
<dbReference type="PANTHER" id="PTHR11849:SF190">
    <property type="entry name" value="ETS-DOMAIN PROTEIN"/>
    <property type="match status" value="1"/>
</dbReference>
<dbReference type="InterPro" id="IPR036388">
    <property type="entry name" value="WH-like_DNA-bd_sf"/>
</dbReference>
<dbReference type="SUPFAM" id="SSF47769">
    <property type="entry name" value="SAM/Pointed domain"/>
    <property type="match status" value="1"/>
</dbReference>
<dbReference type="SMART" id="SM00251">
    <property type="entry name" value="SAM_PNT"/>
    <property type="match status" value="1"/>
</dbReference>
<dbReference type="FunFam" id="1.10.10.10:FF:000784">
    <property type="entry name" value="Protein CBR-TAG-97"/>
    <property type="match status" value="1"/>
</dbReference>
<feature type="region of interest" description="Disordered" evidence="4">
    <location>
        <begin position="266"/>
        <end position="291"/>
    </location>
</feature>
<keyword evidence="3" id="KW-0539">Nucleus</keyword>
<dbReference type="SUPFAM" id="SSF46785">
    <property type="entry name" value="Winged helix' DNA-binding domain"/>
    <property type="match status" value="1"/>
</dbReference>
<organism evidence="7 9">
    <name type="scientific">Parascaris univalens</name>
    <name type="common">Nematode worm</name>
    <dbReference type="NCBI Taxonomy" id="6257"/>
    <lineage>
        <taxon>Eukaryota</taxon>
        <taxon>Metazoa</taxon>
        <taxon>Ecdysozoa</taxon>
        <taxon>Nematoda</taxon>
        <taxon>Chromadorea</taxon>
        <taxon>Rhabditida</taxon>
        <taxon>Spirurina</taxon>
        <taxon>Ascaridomorpha</taxon>
        <taxon>Ascaridoidea</taxon>
        <taxon>Ascarididae</taxon>
        <taxon>Parascaris</taxon>
    </lineage>
</organism>
<evidence type="ECO:0000259" key="5">
    <source>
        <dbReference type="PROSITE" id="PS50061"/>
    </source>
</evidence>
<feature type="compositionally biased region" description="Low complexity" evidence="4">
    <location>
        <begin position="518"/>
        <end position="529"/>
    </location>
</feature>
<evidence type="ECO:0000259" key="6">
    <source>
        <dbReference type="PROSITE" id="PS51433"/>
    </source>
</evidence>
<dbReference type="WBParaSite" id="PgB02X_g004_t01">
    <property type="protein sequence ID" value="PgB02X_g004_t01"/>
    <property type="gene ID" value="PgB02X_g004"/>
</dbReference>
<dbReference type="Proteomes" id="UP000887569">
    <property type="component" value="Unplaced"/>
</dbReference>
<dbReference type="CDD" id="cd08757">
    <property type="entry name" value="SAM_PNT_ESE"/>
    <property type="match status" value="1"/>
</dbReference>
<dbReference type="GO" id="GO:0030154">
    <property type="term" value="P:cell differentiation"/>
    <property type="evidence" value="ECO:0007669"/>
    <property type="project" value="TreeGrafter"/>
</dbReference>
<evidence type="ECO:0000256" key="2">
    <source>
        <dbReference type="ARBA" id="ARBA00023125"/>
    </source>
</evidence>
<evidence type="ECO:0000313" key="9">
    <source>
        <dbReference type="WBParaSite" id="PgB02X_g004_t03"/>
    </source>
</evidence>
<feature type="compositionally biased region" description="Low complexity" evidence="4">
    <location>
        <begin position="82"/>
        <end position="107"/>
    </location>
</feature>
<dbReference type="WBParaSite" id="PgB02X_g004_t03">
    <property type="protein sequence ID" value="PgB02X_g004_t03"/>
    <property type="gene ID" value="PgB02X_g004"/>
</dbReference>
<feature type="domain" description="PNT" evidence="6">
    <location>
        <begin position="374"/>
        <end position="461"/>
    </location>
</feature>
<accession>A0A914ZDP5</accession>
<reference evidence="8 9" key="1">
    <citation type="submission" date="2022-11" db="UniProtKB">
        <authorList>
            <consortium name="WormBaseParasite"/>
        </authorList>
    </citation>
    <scope>IDENTIFICATION</scope>
</reference>
<keyword evidence="7" id="KW-1185">Reference proteome</keyword>
<comment type="subcellular location">
    <subcellularLocation>
        <location evidence="3">Nucleus</location>
    </subcellularLocation>
</comment>
<feature type="domain" description="ETS" evidence="5">
    <location>
        <begin position="585"/>
        <end position="672"/>
    </location>
</feature>
<proteinExistence type="inferred from homology"/>
<feature type="compositionally biased region" description="Low complexity" evidence="4">
    <location>
        <begin position="266"/>
        <end position="283"/>
    </location>
</feature>
<dbReference type="InterPro" id="IPR046328">
    <property type="entry name" value="ETS_fam"/>
</dbReference>
<dbReference type="InterPro" id="IPR013761">
    <property type="entry name" value="SAM/pointed_sf"/>
</dbReference>
<dbReference type="GO" id="GO:0005634">
    <property type="term" value="C:nucleus"/>
    <property type="evidence" value="ECO:0007669"/>
    <property type="project" value="UniProtKB-SubCell"/>
</dbReference>
<dbReference type="GO" id="GO:0000981">
    <property type="term" value="F:DNA-binding transcription factor activity, RNA polymerase II-specific"/>
    <property type="evidence" value="ECO:0007669"/>
    <property type="project" value="TreeGrafter"/>
</dbReference>
<dbReference type="SMART" id="SM00413">
    <property type="entry name" value="ETS"/>
    <property type="match status" value="1"/>
</dbReference>
<dbReference type="InterPro" id="IPR036390">
    <property type="entry name" value="WH_DNA-bd_sf"/>
</dbReference>
<feature type="region of interest" description="Disordered" evidence="4">
    <location>
        <begin position="73"/>
        <end position="114"/>
    </location>
</feature>
<dbReference type="GO" id="GO:0043565">
    <property type="term" value="F:sequence-specific DNA binding"/>
    <property type="evidence" value="ECO:0007669"/>
    <property type="project" value="InterPro"/>
</dbReference>
<dbReference type="PROSITE" id="PS50061">
    <property type="entry name" value="ETS_DOMAIN_3"/>
    <property type="match status" value="1"/>
</dbReference>
<dbReference type="Pfam" id="PF02198">
    <property type="entry name" value="SAM_PNT"/>
    <property type="match status" value="1"/>
</dbReference>
<evidence type="ECO:0000313" key="7">
    <source>
        <dbReference type="Proteomes" id="UP000887569"/>
    </source>
</evidence>
<evidence type="ECO:0000256" key="3">
    <source>
        <dbReference type="RuleBase" id="RU004019"/>
    </source>
</evidence>
<dbReference type="PRINTS" id="PR00454">
    <property type="entry name" value="ETSDOMAIN"/>
</dbReference>
<dbReference type="PROSITE" id="PS51433">
    <property type="entry name" value="PNT"/>
    <property type="match status" value="1"/>
</dbReference>
<dbReference type="AlphaFoldDB" id="A0A914ZDP5"/>
<dbReference type="Gene3D" id="1.10.10.10">
    <property type="entry name" value="Winged helix-like DNA-binding domain superfamily/Winged helix DNA-binding domain"/>
    <property type="match status" value="1"/>
</dbReference>